<protein>
    <submittedName>
        <fullName evidence="1">Uncharacterized protein</fullName>
    </submittedName>
</protein>
<dbReference type="AlphaFoldDB" id="X0SHS2"/>
<organism evidence="1">
    <name type="scientific">marine sediment metagenome</name>
    <dbReference type="NCBI Taxonomy" id="412755"/>
    <lineage>
        <taxon>unclassified sequences</taxon>
        <taxon>metagenomes</taxon>
        <taxon>ecological metagenomes</taxon>
    </lineage>
</organism>
<evidence type="ECO:0000313" key="1">
    <source>
        <dbReference type="EMBL" id="GAF80603.1"/>
    </source>
</evidence>
<name>X0SHS2_9ZZZZ</name>
<accession>X0SHS2</accession>
<proteinExistence type="predicted"/>
<gene>
    <name evidence="1" type="ORF">S01H1_16298</name>
</gene>
<sequence length="51" mass="5713">METSVKVSMLRGIAQLRHATSPKAERLTGLTPWRDIEHYIPCQGSHLDLAP</sequence>
<reference evidence="1" key="1">
    <citation type="journal article" date="2014" name="Front. Microbiol.">
        <title>High frequency of phylogenetically diverse reductive dehalogenase-homologous genes in deep subseafloor sedimentary metagenomes.</title>
        <authorList>
            <person name="Kawai M."/>
            <person name="Futagami T."/>
            <person name="Toyoda A."/>
            <person name="Takaki Y."/>
            <person name="Nishi S."/>
            <person name="Hori S."/>
            <person name="Arai W."/>
            <person name="Tsubouchi T."/>
            <person name="Morono Y."/>
            <person name="Uchiyama I."/>
            <person name="Ito T."/>
            <person name="Fujiyama A."/>
            <person name="Inagaki F."/>
            <person name="Takami H."/>
        </authorList>
    </citation>
    <scope>NUCLEOTIDE SEQUENCE</scope>
    <source>
        <strain evidence="1">Expedition CK06-06</strain>
    </source>
</reference>
<feature type="non-terminal residue" evidence="1">
    <location>
        <position position="51"/>
    </location>
</feature>
<comment type="caution">
    <text evidence="1">The sequence shown here is derived from an EMBL/GenBank/DDBJ whole genome shotgun (WGS) entry which is preliminary data.</text>
</comment>
<dbReference type="EMBL" id="BARS01008563">
    <property type="protein sequence ID" value="GAF80603.1"/>
    <property type="molecule type" value="Genomic_DNA"/>
</dbReference>